<dbReference type="PROSITE" id="PS50878">
    <property type="entry name" value="RT_POL"/>
    <property type="match status" value="1"/>
</dbReference>
<keyword evidence="3" id="KW-1185">Reference proteome</keyword>
<name>A0A183IJ15_9BILA</name>
<dbReference type="PANTHER" id="PTHR47027">
    <property type="entry name" value="REVERSE TRANSCRIPTASE DOMAIN-CONTAINING PROTEIN"/>
    <property type="match status" value="1"/>
</dbReference>
<reference evidence="4" key="1">
    <citation type="submission" date="2016-06" db="UniProtKB">
        <authorList>
            <consortium name="WormBaseParasite"/>
        </authorList>
    </citation>
    <scope>IDENTIFICATION</scope>
</reference>
<proteinExistence type="predicted"/>
<gene>
    <name evidence="2" type="ORF">SBAD_LOCUS3611</name>
</gene>
<evidence type="ECO:0000313" key="3">
    <source>
        <dbReference type="Proteomes" id="UP000270296"/>
    </source>
</evidence>
<organism evidence="4">
    <name type="scientific">Soboliphyme baturini</name>
    <dbReference type="NCBI Taxonomy" id="241478"/>
    <lineage>
        <taxon>Eukaryota</taxon>
        <taxon>Metazoa</taxon>
        <taxon>Ecdysozoa</taxon>
        <taxon>Nematoda</taxon>
        <taxon>Enoplea</taxon>
        <taxon>Dorylaimia</taxon>
        <taxon>Dioctophymatida</taxon>
        <taxon>Dioctophymatoidea</taxon>
        <taxon>Soboliphymatidae</taxon>
        <taxon>Soboliphyme</taxon>
    </lineage>
</organism>
<feature type="domain" description="Reverse transcriptase" evidence="1">
    <location>
        <begin position="1"/>
        <end position="105"/>
    </location>
</feature>
<dbReference type="OrthoDB" id="425681at2759"/>
<protein>
    <submittedName>
        <fullName evidence="4">Reverse transcriptase domain-containing protein</fullName>
    </submittedName>
</protein>
<accession>A0A183IJ15</accession>
<sequence>MTLRRNPILFVLYRSCQGDEGIGIGDVKSRRLLFADDLVLLASSETDLQCSLERFAAECDVIGMRVNASKPKNLALSLSPTRCSLQMNGEAVELKGKFKYLGIVFTNNGKWEEEIDRRIGAASGVLRELAQPTVTKAELSLKTKLSIFKSILPTCSVTVMSHGS</sequence>
<dbReference type="EMBL" id="UZAM01007845">
    <property type="protein sequence ID" value="VDP01790.1"/>
    <property type="molecule type" value="Genomic_DNA"/>
</dbReference>
<dbReference type="Proteomes" id="UP000270296">
    <property type="component" value="Unassembled WGS sequence"/>
</dbReference>
<dbReference type="PANTHER" id="PTHR47027:SF30">
    <property type="entry name" value="THAP-TYPE DOMAIN-CONTAINING PROTEIN"/>
    <property type="match status" value="1"/>
</dbReference>
<reference evidence="2 3" key="2">
    <citation type="submission" date="2018-11" db="EMBL/GenBank/DDBJ databases">
        <authorList>
            <consortium name="Pathogen Informatics"/>
        </authorList>
    </citation>
    <scope>NUCLEOTIDE SEQUENCE [LARGE SCALE GENOMIC DNA]</scope>
</reference>
<evidence type="ECO:0000313" key="4">
    <source>
        <dbReference type="WBParaSite" id="SBAD_0000377501-mRNA-1"/>
    </source>
</evidence>
<dbReference type="AlphaFoldDB" id="A0A183IJ15"/>
<evidence type="ECO:0000259" key="1">
    <source>
        <dbReference type="PROSITE" id="PS50878"/>
    </source>
</evidence>
<evidence type="ECO:0000313" key="2">
    <source>
        <dbReference type="EMBL" id="VDP01790.1"/>
    </source>
</evidence>
<dbReference type="WBParaSite" id="SBAD_0000377501-mRNA-1">
    <property type="protein sequence ID" value="SBAD_0000377501-mRNA-1"/>
    <property type="gene ID" value="SBAD_0000377501"/>
</dbReference>
<dbReference type="InterPro" id="IPR000477">
    <property type="entry name" value="RT_dom"/>
</dbReference>